<evidence type="ECO:0000259" key="2">
    <source>
        <dbReference type="Pfam" id="PF04083"/>
    </source>
</evidence>
<evidence type="ECO:0000313" key="3">
    <source>
        <dbReference type="EMBL" id="CAL8080473.1"/>
    </source>
</evidence>
<dbReference type="InterPro" id="IPR025483">
    <property type="entry name" value="Lipase_euk"/>
</dbReference>
<name>A0ABP1PWM1_9HEXA</name>
<sequence>MKINSFVSFFILILMSGYGMTLTLVPRTVLPRNLICIPNTIPPIDLPGTYATCAQEVAAAKNQTNPDQGKTTDQIILDNGYFLEMYNVTTDDGYILLVHRITGGPHSPRAYGKPTVYLHHGMFGASDNWLFQNGDRNLPFKLADAGYDVWILNVRGTTYSLGHTSLNSETDLKYWDFCWHEMGIYDIPAVLDKIEEITGNEKVYYVGYSMGTTAYFVALSEIPALNDRFIAAFMLSPVAFNGHATNPLRLIAPTLGTGEQYLLDPILRGRIDQQYQLQRLFNVSIADICTPTAMRCGLCANTIFAIFNYDAPQMNYTNLPNILSKFPNSISVKTLVHYTQTMNSCLFQKFDYGILENLKRYKNIIPPSYDLSKITAKTYFFHGDYDNLAVPEDVAYTQSKMLNTTVVENIRVDWSMFNHLDFQMAKDADTLVYNQVLDLIQSIPPPPPPTSSST</sequence>
<dbReference type="Proteomes" id="UP001642540">
    <property type="component" value="Unassembled WGS sequence"/>
</dbReference>
<gene>
    <name evidence="3" type="ORF">ODALV1_LOCUS4656</name>
</gene>
<dbReference type="SUPFAM" id="SSF53474">
    <property type="entry name" value="alpha/beta-Hydrolases"/>
    <property type="match status" value="1"/>
</dbReference>
<dbReference type="Pfam" id="PF04083">
    <property type="entry name" value="Abhydro_lipase"/>
    <property type="match status" value="1"/>
</dbReference>
<accession>A0ABP1PWM1</accession>
<evidence type="ECO:0000256" key="1">
    <source>
        <dbReference type="ARBA" id="ARBA00010701"/>
    </source>
</evidence>
<dbReference type="EMBL" id="CAXLJM020000014">
    <property type="protein sequence ID" value="CAL8080473.1"/>
    <property type="molecule type" value="Genomic_DNA"/>
</dbReference>
<dbReference type="PANTHER" id="PTHR11005">
    <property type="entry name" value="LYSOSOMAL ACID LIPASE-RELATED"/>
    <property type="match status" value="1"/>
</dbReference>
<comment type="caution">
    <text evidence="3">The sequence shown here is derived from an EMBL/GenBank/DDBJ whole genome shotgun (WGS) entry which is preliminary data.</text>
</comment>
<keyword evidence="4" id="KW-1185">Reference proteome</keyword>
<dbReference type="Gene3D" id="3.40.50.1820">
    <property type="entry name" value="alpha/beta hydrolase"/>
    <property type="match status" value="1"/>
</dbReference>
<dbReference type="InterPro" id="IPR006693">
    <property type="entry name" value="AB_hydrolase_lipase"/>
</dbReference>
<proteinExistence type="inferred from homology"/>
<dbReference type="InterPro" id="IPR029058">
    <property type="entry name" value="AB_hydrolase_fold"/>
</dbReference>
<evidence type="ECO:0000313" key="4">
    <source>
        <dbReference type="Proteomes" id="UP001642540"/>
    </source>
</evidence>
<dbReference type="PIRSF" id="PIRSF000862">
    <property type="entry name" value="Steryl_ester_lip"/>
    <property type="match status" value="1"/>
</dbReference>
<reference evidence="3 4" key="1">
    <citation type="submission" date="2024-08" db="EMBL/GenBank/DDBJ databases">
        <authorList>
            <person name="Cucini C."/>
            <person name="Frati F."/>
        </authorList>
    </citation>
    <scope>NUCLEOTIDE SEQUENCE [LARGE SCALE GENOMIC DNA]</scope>
</reference>
<protein>
    <recommendedName>
        <fullName evidence="2">Partial AB-hydrolase lipase domain-containing protein</fullName>
    </recommendedName>
</protein>
<organism evidence="3 4">
    <name type="scientific">Orchesella dallaii</name>
    <dbReference type="NCBI Taxonomy" id="48710"/>
    <lineage>
        <taxon>Eukaryota</taxon>
        <taxon>Metazoa</taxon>
        <taxon>Ecdysozoa</taxon>
        <taxon>Arthropoda</taxon>
        <taxon>Hexapoda</taxon>
        <taxon>Collembola</taxon>
        <taxon>Entomobryomorpha</taxon>
        <taxon>Entomobryoidea</taxon>
        <taxon>Orchesellidae</taxon>
        <taxon>Orchesellinae</taxon>
        <taxon>Orchesella</taxon>
    </lineage>
</organism>
<comment type="similarity">
    <text evidence="1">Belongs to the AB hydrolase superfamily. Lipase family.</text>
</comment>
<feature type="domain" description="Partial AB-hydrolase lipase" evidence="2">
    <location>
        <begin position="73"/>
        <end position="131"/>
    </location>
</feature>